<organism evidence="2 3">
    <name type="scientific">Geodia barretti</name>
    <name type="common">Barrett's horny sponge</name>
    <dbReference type="NCBI Taxonomy" id="519541"/>
    <lineage>
        <taxon>Eukaryota</taxon>
        <taxon>Metazoa</taxon>
        <taxon>Porifera</taxon>
        <taxon>Demospongiae</taxon>
        <taxon>Heteroscleromorpha</taxon>
        <taxon>Tetractinellida</taxon>
        <taxon>Astrophorina</taxon>
        <taxon>Geodiidae</taxon>
        <taxon>Geodia</taxon>
    </lineage>
</organism>
<comment type="caution">
    <text evidence="2">The sequence shown here is derived from an EMBL/GenBank/DDBJ whole genome shotgun (WGS) entry which is preliminary data.</text>
</comment>
<evidence type="ECO:0000313" key="2">
    <source>
        <dbReference type="EMBL" id="CAI8020646.1"/>
    </source>
</evidence>
<dbReference type="Gene3D" id="1.10.418.10">
    <property type="entry name" value="Calponin-like domain"/>
    <property type="match status" value="1"/>
</dbReference>
<dbReference type="Pfam" id="PF00307">
    <property type="entry name" value="CH"/>
    <property type="match status" value="1"/>
</dbReference>
<dbReference type="EMBL" id="CASHTH010001841">
    <property type="protein sequence ID" value="CAI8020646.1"/>
    <property type="molecule type" value="Genomic_DNA"/>
</dbReference>
<evidence type="ECO:0000259" key="1">
    <source>
        <dbReference type="PROSITE" id="PS50021"/>
    </source>
</evidence>
<accession>A0AA35S2D0</accession>
<reference evidence="2" key="1">
    <citation type="submission" date="2023-03" db="EMBL/GenBank/DDBJ databases">
        <authorList>
            <person name="Steffen K."/>
            <person name="Cardenas P."/>
        </authorList>
    </citation>
    <scope>NUCLEOTIDE SEQUENCE</scope>
</reference>
<sequence length="94" mass="10392">MDARLRSSLYEEAHGSPLYTAPRKNINPSTSGDRIQEEISEATKWVNQQLGGAGYSEQLVTDLGLDMTDGITLLHLVQALAKEDLPKHFPNPIM</sequence>
<dbReference type="SUPFAM" id="SSF47576">
    <property type="entry name" value="Calponin-homology domain, CH-domain"/>
    <property type="match status" value="1"/>
</dbReference>
<dbReference type="InterPro" id="IPR001715">
    <property type="entry name" value="CH_dom"/>
</dbReference>
<name>A0AA35S2D0_GEOBA</name>
<proteinExistence type="predicted"/>
<feature type="non-terminal residue" evidence="2">
    <location>
        <position position="1"/>
    </location>
</feature>
<dbReference type="Proteomes" id="UP001174909">
    <property type="component" value="Unassembled WGS sequence"/>
</dbReference>
<feature type="domain" description="Calponin-homology (CH)" evidence="1">
    <location>
        <begin position="36"/>
        <end position="94"/>
    </location>
</feature>
<dbReference type="InterPro" id="IPR036872">
    <property type="entry name" value="CH_dom_sf"/>
</dbReference>
<dbReference type="PROSITE" id="PS50021">
    <property type="entry name" value="CH"/>
    <property type="match status" value="1"/>
</dbReference>
<dbReference type="AlphaFoldDB" id="A0AA35S2D0"/>
<keyword evidence="3" id="KW-1185">Reference proteome</keyword>
<gene>
    <name evidence="2" type="ORF">GBAR_LOCUS12337</name>
</gene>
<evidence type="ECO:0000313" key="3">
    <source>
        <dbReference type="Proteomes" id="UP001174909"/>
    </source>
</evidence>
<protein>
    <recommendedName>
        <fullName evidence="1">Calponin-homology (CH) domain-containing protein</fullName>
    </recommendedName>
</protein>